<dbReference type="RefSeq" id="WP_157736288.1">
    <property type="nucleotide sequence ID" value="NZ_CP018632.1"/>
</dbReference>
<organism evidence="2 3">
    <name type="scientific">Granulosicoccus antarcticus IMCC3135</name>
    <dbReference type="NCBI Taxonomy" id="1192854"/>
    <lineage>
        <taxon>Bacteria</taxon>
        <taxon>Pseudomonadati</taxon>
        <taxon>Pseudomonadota</taxon>
        <taxon>Gammaproteobacteria</taxon>
        <taxon>Chromatiales</taxon>
        <taxon>Granulosicoccaceae</taxon>
        <taxon>Granulosicoccus</taxon>
    </lineage>
</organism>
<keyword evidence="3" id="KW-1185">Reference proteome</keyword>
<dbReference type="AlphaFoldDB" id="A0A2Z2P2A9"/>
<dbReference type="Gene3D" id="2.60.40.10">
    <property type="entry name" value="Immunoglobulins"/>
    <property type="match status" value="2"/>
</dbReference>
<proteinExistence type="predicted"/>
<evidence type="ECO:0000313" key="2">
    <source>
        <dbReference type="EMBL" id="ASJ75450.1"/>
    </source>
</evidence>
<dbReference type="InterPro" id="IPR015919">
    <property type="entry name" value="Cadherin-like_sf"/>
</dbReference>
<sequence length="479" mass="50972">MKKRVALYLSTASSCLLLSACGWVDSTGSQSETVAVTNVYLGDLRIDGPSSLQEQVTHGFTVNRDFSSQTDKTYSWSEEPLEQGKLASCAEIEGFNIELAADSLAEACTDPTQCTLAFEPVDQAGEESSDGNGSEGGEFELPVPQLQASVGLTYKLTVTESAQSSTSDYDFCLIAINEAPVAENDTFVVLEGERTVFAADELNLLSNDSDDVDVSNFPLEILPELEEAPTKAAEFELGDDGSFVYESSLTGIVTDQFDSFEYQLSDGVHVSTATATIRIVAANQAPELIDDIPDLEAIEGVPFVENLSLYFVDPEEADLSFEFSDDSVLPDDGTLALSVDGVLSGIPDEDDVGSHVLTLIVSDGGASVETLITLLIDPAPIEVENTAPEYIAGSVISRTVDLGDAMIPITPAFVDEDGDTLTFAIIGSSDLPDGVEIDEDTGVISGEPEEITNVRNLRIEATDPSGESAVSGLFFIRVR</sequence>
<dbReference type="Pfam" id="PF05345">
    <property type="entry name" value="He_PIG"/>
    <property type="match status" value="1"/>
</dbReference>
<evidence type="ECO:0008006" key="4">
    <source>
        <dbReference type="Google" id="ProtNLM"/>
    </source>
</evidence>
<dbReference type="PROSITE" id="PS51257">
    <property type="entry name" value="PROKAR_LIPOPROTEIN"/>
    <property type="match status" value="1"/>
</dbReference>
<dbReference type="OrthoDB" id="5769598at2"/>
<keyword evidence="1" id="KW-0732">Signal</keyword>
<dbReference type="InterPro" id="IPR013783">
    <property type="entry name" value="Ig-like_fold"/>
</dbReference>
<name>A0A2Z2P2A9_9GAMM</name>
<dbReference type="GO" id="GO:0016020">
    <property type="term" value="C:membrane"/>
    <property type="evidence" value="ECO:0007669"/>
    <property type="project" value="InterPro"/>
</dbReference>
<accession>A0A2Z2P2A9</accession>
<protein>
    <recommendedName>
        <fullName evidence="4">Dystroglycan-type cadherin-like domain-containing protein</fullName>
    </recommendedName>
</protein>
<gene>
    <name evidence="2" type="ORF">IMCC3135_26975</name>
</gene>
<feature type="chain" id="PRO_5016410927" description="Dystroglycan-type cadherin-like domain-containing protein" evidence="1">
    <location>
        <begin position="20"/>
        <end position="479"/>
    </location>
</feature>
<dbReference type="SUPFAM" id="SSF49313">
    <property type="entry name" value="Cadherin-like"/>
    <property type="match status" value="2"/>
</dbReference>
<dbReference type="EMBL" id="CP018632">
    <property type="protein sequence ID" value="ASJ75450.1"/>
    <property type="molecule type" value="Genomic_DNA"/>
</dbReference>
<reference evidence="2 3" key="1">
    <citation type="submission" date="2016-12" db="EMBL/GenBank/DDBJ databases">
        <authorList>
            <person name="Song W.-J."/>
            <person name="Kurnit D.M."/>
        </authorList>
    </citation>
    <scope>NUCLEOTIDE SEQUENCE [LARGE SCALE GENOMIC DNA]</scope>
    <source>
        <strain evidence="2 3">IMCC3135</strain>
    </source>
</reference>
<dbReference type="KEGG" id="gai:IMCC3135_26975"/>
<evidence type="ECO:0000256" key="1">
    <source>
        <dbReference type="SAM" id="SignalP"/>
    </source>
</evidence>
<dbReference type="Pfam" id="PF17963">
    <property type="entry name" value="Big_9"/>
    <property type="match status" value="1"/>
</dbReference>
<evidence type="ECO:0000313" key="3">
    <source>
        <dbReference type="Proteomes" id="UP000250079"/>
    </source>
</evidence>
<feature type="signal peptide" evidence="1">
    <location>
        <begin position="1"/>
        <end position="19"/>
    </location>
</feature>
<dbReference type="Proteomes" id="UP000250079">
    <property type="component" value="Chromosome"/>
</dbReference>
<dbReference type="GO" id="GO:0005509">
    <property type="term" value="F:calcium ion binding"/>
    <property type="evidence" value="ECO:0007669"/>
    <property type="project" value="InterPro"/>
</dbReference>